<organism evidence="1 2">
    <name type="scientific">Aspergillus calidoustus</name>
    <dbReference type="NCBI Taxonomy" id="454130"/>
    <lineage>
        <taxon>Eukaryota</taxon>
        <taxon>Fungi</taxon>
        <taxon>Dikarya</taxon>
        <taxon>Ascomycota</taxon>
        <taxon>Pezizomycotina</taxon>
        <taxon>Eurotiomycetes</taxon>
        <taxon>Eurotiomycetidae</taxon>
        <taxon>Eurotiales</taxon>
        <taxon>Aspergillaceae</taxon>
        <taxon>Aspergillus</taxon>
        <taxon>Aspergillus subgen. Nidulantes</taxon>
    </lineage>
</organism>
<proteinExistence type="predicted"/>
<sequence>MRRQPHTVPMALELISQRDKWLDITSAADNLDDDVEAQAGGGGFGVDWRRFPGLSLRVHDGNQPGDCPAESGVQVQLDAAIMYA</sequence>
<dbReference type="AlphaFoldDB" id="A0A0U5FX08"/>
<evidence type="ECO:0000313" key="1">
    <source>
        <dbReference type="EMBL" id="CEL03846.1"/>
    </source>
</evidence>
<dbReference type="EMBL" id="CDMC01000004">
    <property type="protein sequence ID" value="CEL03846.1"/>
    <property type="molecule type" value="Genomic_DNA"/>
</dbReference>
<protein>
    <submittedName>
        <fullName evidence="1">Uncharacterized protein</fullName>
    </submittedName>
</protein>
<gene>
    <name evidence="1" type="ORF">ASPCAL04986</name>
</gene>
<accession>A0A0U5FX08</accession>
<reference evidence="2" key="1">
    <citation type="journal article" date="2016" name="Genome Announc.">
        <title>Draft genome sequences of fungus Aspergillus calidoustus.</title>
        <authorList>
            <person name="Horn F."/>
            <person name="Linde J."/>
            <person name="Mattern D.J."/>
            <person name="Walther G."/>
            <person name="Guthke R."/>
            <person name="Scherlach K."/>
            <person name="Martin K."/>
            <person name="Brakhage A.A."/>
            <person name="Petzke L."/>
            <person name="Valiante V."/>
        </authorList>
    </citation>
    <scope>NUCLEOTIDE SEQUENCE [LARGE SCALE GENOMIC DNA]</scope>
    <source>
        <strain evidence="2">SF006504</strain>
    </source>
</reference>
<keyword evidence="2" id="KW-1185">Reference proteome</keyword>
<dbReference type="Proteomes" id="UP000054771">
    <property type="component" value="Unassembled WGS sequence"/>
</dbReference>
<evidence type="ECO:0000313" key="2">
    <source>
        <dbReference type="Proteomes" id="UP000054771"/>
    </source>
</evidence>
<name>A0A0U5FX08_ASPCI</name>